<feature type="compositionally biased region" description="Low complexity" evidence="1">
    <location>
        <begin position="204"/>
        <end position="213"/>
    </location>
</feature>
<feature type="transmembrane region" description="Helical" evidence="2">
    <location>
        <begin position="170"/>
        <end position="193"/>
    </location>
</feature>
<feature type="region of interest" description="Disordered" evidence="1">
    <location>
        <begin position="1"/>
        <end position="55"/>
    </location>
</feature>
<evidence type="ECO:0000256" key="2">
    <source>
        <dbReference type="SAM" id="Phobius"/>
    </source>
</evidence>
<keyword evidence="2" id="KW-1133">Transmembrane helix</keyword>
<dbReference type="Proteomes" id="UP001456524">
    <property type="component" value="Unassembled WGS sequence"/>
</dbReference>
<keyword evidence="4" id="KW-1185">Reference proteome</keyword>
<dbReference type="EMBL" id="JBBWUH010000005">
    <property type="protein sequence ID" value="KAK8166641.1"/>
    <property type="molecule type" value="Genomic_DNA"/>
</dbReference>
<keyword evidence="2" id="KW-0812">Transmembrane</keyword>
<gene>
    <name evidence="3" type="ORF">IWX90DRAFT_218788</name>
</gene>
<feature type="transmembrane region" description="Helical" evidence="2">
    <location>
        <begin position="89"/>
        <end position="110"/>
    </location>
</feature>
<feature type="region of interest" description="Disordered" evidence="1">
    <location>
        <begin position="359"/>
        <end position="388"/>
    </location>
</feature>
<name>A0ABR1XU42_9PEZI</name>
<protein>
    <recommendedName>
        <fullName evidence="5">MARVEL domain-containing protein</fullName>
    </recommendedName>
</protein>
<sequence length="388" mass="41525">MAPRPHPVPRTPSTPGPLPSFPAAAETRYTPAHQHRRNASATSFSSTSTAVTMTEERMQKPDLELGPGVGGSSPAQAHNTAEPHLLWKVALRTCSNIVSAVGFVTLVWAASNARRHHGHDWLDNSSIGVASIPFAFSLIFNTVVLAAASLHLRRRVSSPLHPFVSITADLLLWMSLVIVALIAYLAALDVAYVTGETTTTPPGDNSNSAADSSAADRHAQQHVRQPLYYVSGSLACAATALHFALFVWGCVDARQRRSSSSARPASSSGSTYSHASYDEAAFAEERARQLVGEMVRTGRLRVVRRGSGPDGVEVDGGEGEGMEPLLAAVERGLLRAGVVRPHHQGVESGVQTALVAHEQGAENSKGEVEARDEEEPMEKAKEEKVRWT</sequence>
<feature type="compositionally biased region" description="Pro residues" evidence="1">
    <location>
        <begin position="1"/>
        <end position="20"/>
    </location>
</feature>
<keyword evidence="2" id="KW-0472">Membrane</keyword>
<evidence type="ECO:0008006" key="5">
    <source>
        <dbReference type="Google" id="ProtNLM"/>
    </source>
</evidence>
<accession>A0ABR1XU42</accession>
<feature type="region of interest" description="Disordered" evidence="1">
    <location>
        <begin position="197"/>
        <end position="216"/>
    </location>
</feature>
<feature type="compositionally biased region" description="Basic and acidic residues" evidence="1">
    <location>
        <begin position="377"/>
        <end position="388"/>
    </location>
</feature>
<evidence type="ECO:0000313" key="3">
    <source>
        <dbReference type="EMBL" id="KAK8166641.1"/>
    </source>
</evidence>
<organism evidence="3 4">
    <name type="scientific">Phyllosticta citrichinensis</name>
    <dbReference type="NCBI Taxonomy" id="1130410"/>
    <lineage>
        <taxon>Eukaryota</taxon>
        <taxon>Fungi</taxon>
        <taxon>Dikarya</taxon>
        <taxon>Ascomycota</taxon>
        <taxon>Pezizomycotina</taxon>
        <taxon>Dothideomycetes</taxon>
        <taxon>Dothideomycetes incertae sedis</taxon>
        <taxon>Botryosphaeriales</taxon>
        <taxon>Phyllostictaceae</taxon>
        <taxon>Phyllosticta</taxon>
    </lineage>
</organism>
<evidence type="ECO:0000313" key="4">
    <source>
        <dbReference type="Proteomes" id="UP001456524"/>
    </source>
</evidence>
<feature type="compositionally biased region" description="Low complexity" evidence="1">
    <location>
        <begin position="39"/>
        <end position="53"/>
    </location>
</feature>
<feature type="transmembrane region" description="Helical" evidence="2">
    <location>
        <begin position="227"/>
        <end position="251"/>
    </location>
</feature>
<proteinExistence type="predicted"/>
<comment type="caution">
    <text evidence="3">The sequence shown here is derived from an EMBL/GenBank/DDBJ whole genome shotgun (WGS) entry which is preliminary data.</text>
</comment>
<reference evidence="3 4" key="1">
    <citation type="journal article" date="2022" name="G3 (Bethesda)">
        <title>Enemy or ally: a genomic approach to elucidate the lifestyle of Phyllosticta citrichinaensis.</title>
        <authorList>
            <person name="Buijs V.A."/>
            <person name="Groenewald J.Z."/>
            <person name="Haridas S."/>
            <person name="LaButti K.M."/>
            <person name="Lipzen A."/>
            <person name="Martin F.M."/>
            <person name="Barry K."/>
            <person name="Grigoriev I.V."/>
            <person name="Crous P.W."/>
            <person name="Seidl M.F."/>
        </authorList>
    </citation>
    <scope>NUCLEOTIDE SEQUENCE [LARGE SCALE GENOMIC DNA]</scope>
    <source>
        <strain evidence="3 4">CBS 129764</strain>
    </source>
</reference>
<feature type="transmembrane region" description="Helical" evidence="2">
    <location>
        <begin position="130"/>
        <end position="150"/>
    </location>
</feature>
<evidence type="ECO:0000256" key="1">
    <source>
        <dbReference type="SAM" id="MobiDB-lite"/>
    </source>
</evidence>